<evidence type="ECO:0000256" key="10">
    <source>
        <dbReference type="ARBA" id="ARBA00022884"/>
    </source>
</evidence>
<dbReference type="InterPro" id="IPR032810">
    <property type="entry name" value="CCA-adding_enz_C"/>
</dbReference>
<dbReference type="HAMAP" id="MF_01263">
    <property type="entry name" value="CCA_bact_type3"/>
    <property type="match status" value="1"/>
</dbReference>
<dbReference type="AlphaFoldDB" id="A0A4Y9AER2"/>
<dbReference type="InterPro" id="IPR043519">
    <property type="entry name" value="NT_sf"/>
</dbReference>
<protein>
    <recommendedName>
        <fullName evidence="11">CCA-adding enzyme</fullName>
        <ecNumber evidence="11">2.7.7.72</ecNumber>
    </recommendedName>
    <alternativeName>
        <fullName evidence="11">CCA tRNA nucleotidyltransferase</fullName>
    </alternativeName>
    <alternativeName>
        <fullName evidence="11">tRNA CCA-pyrophosphorylase</fullName>
    </alternativeName>
    <alternativeName>
        <fullName evidence="11">tRNA adenylyl-/cytidylyl- transferase</fullName>
    </alternativeName>
    <alternativeName>
        <fullName evidence="11">tRNA nucleotidyltransferase</fullName>
    </alternativeName>
    <alternativeName>
        <fullName evidence="11">tRNA-NT</fullName>
    </alternativeName>
</protein>
<dbReference type="Pfam" id="PF12627">
    <property type="entry name" value="PolyA_pol_RNAbd"/>
    <property type="match status" value="1"/>
</dbReference>
<evidence type="ECO:0000256" key="5">
    <source>
        <dbReference type="ARBA" id="ARBA00022723"/>
    </source>
</evidence>
<name>A0A4Y9AER2_9BACI</name>
<dbReference type="Pfam" id="PF13735">
    <property type="entry name" value="tRNA_NucTran2_2"/>
    <property type="match status" value="1"/>
</dbReference>
<dbReference type="Proteomes" id="UP000298484">
    <property type="component" value="Unassembled WGS sequence"/>
</dbReference>
<dbReference type="SUPFAM" id="SSF81301">
    <property type="entry name" value="Nucleotidyltransferase"/>
    <property type="match status" value="1"/>
</dbReference>
<keyword evidence="10 11" id="KW-0694">RNA-binding</keyword>
<feature type="binding site" evidence="11">
    <location>
        <position position="156"/>
    </location>
    <ligand>
        <name>ATP</name>
        <dbReference type="ChEBI" id="CHEBI:30616"/>
    </ligand>
</feature>
<dbReference type="NCBIfam" id="NF009814">
    <property type="entry name" value="PRK13299.1"/>
    <property type="match status" value="1"/>
</dbReference>
<keyword evidence="8 11" id="KW-0067">ATP-binding</keyword>
<feature type="binding site" evidence="11">
    <location>
        <position position="159"/>
    </location>
    <ligand>
        <name>ATP</name>
        <dbReference type="ChEBI" id="CHEBI:30616"/>
    </ligand>
</feature>
<comment type="cofactor">
    <cofactor evidence="1 11">
        <name>Mg(2+)</name>
        <dbReference type="ChEBI" id="CHEBI:18420"/>
    </cofactor>
</comment>
<keyword evidence="4 11" id="KW-0548">Nucleotidyltransferase</keyword>
<feature type="binding site" evidence="11">
    <location>
        <position position="159"/>
    </location>
    <ligand>
        <name>CTP</name>
        <dbReference type="ChEBI" id="CHEBI:37563"/>
    </ligand>
</feature>
<feature type="binding site" evidence="11">
    <location>
        <position position="156"/>
    </location>
    <ligand>
        <name>CTP</name>
        <dbReference type="ChEBI" id="CHEBI:37563"/>
    </ligand>
</feature>
<comment type="similarity">
    <text evidence="11">Belongs to the tRNA nucleotidyltransferase/poly(A) polymerase family. Bacterial CCA-adding enzyme type 3 subfamily.</text>
</comment>
<keyword evidence="2 11" id="KW-0808">Transferase</keyword>
<feature type="binding site" evidence="11">
    <location>
        <position position="113"/>
    </location>
    <ligand>
        <name>ATP</name>
        <dbReference type="ChEBI" id="CHEBI:30616"/>
    </ligand>
</feature>
<keyword evidence="3 11" id="KW-0819">tRNA processing</keyword>
<organism evidence="15 16">
    <name type="scientific">Lentibacillus salicampi</name>
    <dbReference type="NCBI Taxonomy" id="175306"/>
    <lineage>
        <taxon>Bacteria</taxon>
        <taxon>Bacillati</taxon>
        <taxon>Bacillota</taxon>
        <taxon>Bacilli</taxon>
        <taxon>Bacillales</taxon>
        <taxon>Bacillaceae</taxon>
        <taxon>Lentibacillus</taxon>
    </lineage>
</organism>
<feature type="binding site" evidence="11">
    <location>
        <position position="113"/>
    </location>
    <ligand>
        <name>CTP</name>
        <dbReference type="ChEBI" id="CHEBI:37563"/>
    </ligand>
</feature>
<feature type="domain" description="CCA-adding enzyme C-terminal" evidence="14">
    <location>
        <begin position="259"/>
        <end position="392"/>
    </location>
</feature>
<comment type="subunit">
    <text evidence="11">Homodimer.</text>
</comment>
<keyword evidence="9 11" id="KW-0460">Magnesium</keyword>
<dbReference type="OrthoDB" id="9805698at2"/>
<evidence type="ECO:0000256" key="7">
    <source>
        <dbReference type="ARBA" id="ARBA00022800"/>
    </source>
</evidence>
<dbReference type="EC" id="2.7.7.72" evidence="11"/>
<dbReference type="PANTHER" id="PTHR46173">
    <property type="entry name" value="CCA TRNA NUCLEOTIDYLTRANSFERASE 1, MITOCHONDRIAL"/>
    <property type="match status" value="1"/>
</dbReference>
<feature type="binding site" evidence="11">
    <location>
        <position position="42"/>
    </location>
    <ligand>
        <name>Mg(2+)</name>
        <dbReference type="ChEBI" id="CHEBI:18420"/>
    </ligand>
</feature>
<evidence type="ECO:0000256" key="1">
    <source>
        <dbReference type="ARBA" id="ARBA00001946"/>
    </source>
</evidence>
<dbReference type="RefSeq" id="WP_135109087.1">
    <property type="nucleotide sequence ID" value="NZ_SRHY01000004.1"/>
</dbReference>
<feature type="domain" description="tRNA nucleotidyltransferase/poly(A) polymerase RNA and SrmB- binding" evidence="13">
    <location>
        <begin position="171"/>
        <end position="227"/>
    </location>
</feature>
<comment type="caution">
    <text evidence="15">The sequence shown here is derived from an EMBL/GenBank/DDBJ whole genome shotgun (WGS) entry which is preliminary data.</text>
</comment>
<reference evidence="15 16" key="1">
    <citation type="submission" date="2019-03" db="EMBL/GenBank/DDBJ databases">
        <title>Genome sequence of Lentibacillus salicampi ATCC BAA-719.</title>
        <authorList>
            <person name="Maclea K.S."/>
            <person name="Simoes Junior M."/>
        </authorList>
    </citation>
    <scope>NUCLEOTIDE SEQUENCE [LARGE SCALE GENOMIC DNA]</scope>
    <source>
        <strain evidence="15 16">ATCC BAA-719</strain>
    </source>
</reference>
<dbReference type="CDD" id="cd05398">
    <property type="entry name" value="NT_ClassII-CCAase"/>
    <property type="match status" value="1"/>
</dbReference>
<keyword evidence="6 11" id="KW-0547">Nucleotide-binding</keyword>
<evidence type="ECO:0000256" key="3">
    <source>
        <dbReference type="ARBA" id="ARBA00022694"/>
    </source>
</evidence>
<comment type="miscellaneous">
    <text evidence="11">A single active site specifically recognizes both ATP and CTP and is responsible for their addition.</text>
</comment>
<evidence type="ECO:0000256" key="2">
    <source>
        <dbReference type="ARBA" id="ARBA00022679"/>
    </source>
</evidence>
<dbReference type="GO" id="GO:0042245">
    <property type="term" value="P:RNA repair"/>
    <property type="evidence" value="ECO:0007669"/>
    <property type="project" value="UniProtKB-KW"/>
</dbReference>
<dbReference type="Gene3D" id="1.20.58.560">
    <property type="match status" value="1"/>
</dbReference>
<keyword evidence="7 11" id="KW-0692">RNA repair</keyword>
<evidence type="ECO:0000256" key="6">
    <source>
        <dbReference type="ARBA" id="ARBA00022741"/>
    </source>
</evidence>
<keyword evidence="5 11" id="KW-0479">Metal-binding</keyword>
<feature type="binding site" evidence="11">
    <location>
        <position position="44"/>
    </location>
    <ligand>
        <name>Mg(2+)</name>
        <dbReference type="ChEBI" id="CHEBI:18420"/>
    </ligand>
</feature>
<dbReference type="GO" id="GO:0000287">
    <property type="term" value="F:magnesium ion binding"/>
    <property type="evidence" value="ECO:0007669"/>
    <property type="project" value="UniProtKB-UniRule"/>
</dbReference>
<sequence>MGLTKQFGQAVKVLEQIESFGYDAYFVGGCVRDSLLHRQIGDIDIATSAKPGVIQQIFSKVIPIGLEHGTVIVRHHHQSYEVTTFRVDDHYTDQRHPDTVQFVQTINRDLERRDFTINALAMDKNGYIIDLFHGEEDIRNGIIRSVGNGYDRFTEDPLRIMRAIRFSSQLGFSLDDHTLKAMQSVKNELKSIAVERILQETSKFFAGAYIKTGMYYFKLINLAAYLPVLQDNGHIMKRLPEQIKPLKSFGAVIAMFHVVKPDISIHTWVKEWKCSNKTKFEAESLYEALWHYKHDGLDQWLVYRLHSNSYNDFVRLVNMLFGEHLTKQKINELLRSLPIHSKQELAVNGDDLCHLFPERQKGPWIGNTLKQIEKHVVTGKLSNHKNALKEWVKWNPHVTG</sequence>
<feature type="binding site" evidence="11">
    <location>
        <position position="162"/>
    </location>
    <ligand>
        <name>ATP</name>
        <dbReference type="ChEBI" id="CHEBI:30616"/>
    </ligand>
</feature>
<evidence type="ECO:0000313" key="16">
    <source>
        <dbReference type="Proteomes" id="UP000298484"/>
    </source>
</evidence>
<evidence type="ECO:0000256" key="11">
    <source>
        <dbReference type="HAMAP-Rule" id="MF_01263"/>
    </source>
</evidence>
<dbReference type="EMBL" id="SRHY01000004">
    <property type="protein sequence ID" value="TFJ93832.1"/>
    <property type="molecule type" value="Genomic_DNA"/>
</dbReference>
<dbReference type="GO" id="GO:0000049">
    <property type="term" value="F:tRNA binding"/>
    <property type="evidence" value="ECO:0007669"/>
    <property type="project" value="UniProtKB-UniRule"/>
</dbReference>
<proteinExistence type="inferred from homology"/>
<dbReference type="Gene3D" id="1.10.246.80">
    <property type="match status" value="1"/>
</dbReference>
<feature type="domain" description="Poly A polymerase head" evidence="12">
    <location>
        <begin position="24"/>
        <end position="144"/>
    </location>
</feature>
<dbReference type="InterPro" id="IPR050264">
    <property type="entry name" value="Bact_CCA-adding_enz_type3_sf"/>
</dbReference>
<dbReference type="GO" id="GO:0004810">
    <property type="term" value="F:CCA tRNA nucleotidyltransferase activity"/>
    <property type="evidence" value="ECO:0007669"/>
    <property type="project" value="UniProtKB-UniRule"/>
</dbReference>
<evidence type="ECO:0000313" key="15">
    <source>
        <dbReference type="EMBL" id="TFJ93832.1"/>
    </source>
</evidence>
<feature type="binding site" evidence="11">
    <location>
        <position position="32"/>
    </location>
    <ligand>
        <name>CTP</name>
        <dbReference type="ChEBI" id="CHEBI:37563"/>
    </ligand>
</feature>
<feature type="binding site" evidence="11">
    <location>
        <position position="162"/>
    </location>
    <ligand>
        <name>CTP</name>
        <dbReference type="ChEBI" id="CHEBI:37563"/>
    </ligand>
</feature>
<dbReference type="InterPro" id="IPR032828">
    <property type="entry name" value="PolyA_RNA-bd"/>
</dbReference>
<dbReference type="GO" id="GO:0005524">
    <property type="term" value="F:ATP binding"/>
    <property type="evidence" value="ECO:0007669"/>
    <property type="project" value="UniProtKB-UniRule"/>
</dbReference>
<feature type="binding site" evidence="11">
    <location>
        <position position="32"/>
    </location>
    <ligand>
        <name>ATP</name>
        <dbReference type="ChEBI" id="CHEBI:30616"/>
    </ligand>
</feature>
<feature type="binding site" evidence="11">
    <location>
        <position position="165"/>
    </location>
    <ligand>
        <name>CTP</name>
        <dbReference type="ChEBI" id="CHEBI:37563"/>
    </ligand>
</feature>
<evidence type="ECO:0000259" key="14">
    <source>
        <dbReference type="Pfam" id="PF13735"/>
    </source>
</evidence>
<dbReference type="SUPFAM" id="SSF81891">
    <property type="entry name" value="Poly A polymerase C-terminal region-like"/>
    <property type="match status" value="1"/>
</dbReference>
<feature type="binding site" evidence="11">
    <location>
        <position position="165"/>
    </location>
    <ligand>
        <name>ATP</name>
        <dbReference type="ChEBI" id="CHEBI:30616"/>
    </ligand>
</feature>
<dbReference type="InterPro" id="IPR002646">
    <property type="entry name" value="PolA_pol_head_dom"/>
</dbReference>
<dbReference type="InterPro" id="IPR023068">
    <property type="entry name" value="CCA-adding_enz_firmicutes"/>
</dbReference>
<evidence type="ECO:0000259" key="13">
    <source>
        <dbReference type="Pfam" id="PF12627"/>
    </source>
</evidence>
<comment type="function">
    <text evidence="11">Catalyzes the addition and repair of the essential 3'-terminal CCA sequence in tRNAs without using a nucleic acid template. Adds these three nucleotides in the order of C, C, and A to the tRNA nucleotide-73, using CTP and ATP as substrates and producing inorganic pyrophosphate. tRNA 3'-terminal CCA addition is required both for tRNA processing and repair. Also involved in tRNA surveillance by mediating tandem CCA addition to generate a CCACCA at the 3' terminus of unstable tRNAs. While stable tRNAs receive only 3'-terminal CCA, unstable tRNAs are marked with CCACCA and rapidly degraded.</text>
</comment>
<evidence type="ECO:0000256" key="9">
    <source>
        <dbReference type="ARBA" id="ARBA00022842"/>
    </source>
</evidence>
<dbReference type="Pfam" id="PF01743">
    <property type="entry name" value="PolyA_pol"/>
    <property type="match status" value="1"/>
</dbReference>
<evidence type="ECO:0000256" key="8">
    <source>
        <dbReference type="ARBA" id="ARBA00022840"/>
    </source>
</evidence>
<dbReference type="Gene3D" id="1.10.3090.10">
    <property type="entry name" value="cca-adding enzyme, domain 2"/>
    <property type="match status" value="1"/>
</dbReference>
<keyword evidence="16" id="KW-1185">Reference proteome</keyword>
<dbReference type="Gene3D" id="3.30.460.10">
    <property type="entry name" value="Beta Polymerase, domain 2"/>
    <property type="match status" value="1"/>
</dbReference>
<comment type="catalytic activity">
    <reaction evidence="11">
        <text>a tRNA with a 3' CCA end + 2 CTP + ATP = a tRNA with a 3' CCACCA end + 3 diphosphate</text>
        <dbReference type="Rhea" id="RHEA:76235"/>
        <dbReference type="Rhea" id="RHEA-COMP:10468"/>
        <dbReference type="Rhea" id="RHEA-COMP:18655"/>
        <dbReference type="ChEBI" id="CHEBI:30616"/>
        <dbReference type="ChEBI" id="CHEBI:33019"/>
        <dbReference type="ChEBI" id="CHEBI:37563"/>
        <dbReference type="ChEBI" id="CHEBI:83071"/>
        <dbReference type="ChEBI" id="CHEBI:195187"/>
    </reaction>
</comment>
<dbReference type="GO" id="GO:0160016">
    <property type="term" value="F:CCACCA tRNA nucleotidyltransferase activity"/>
    <property type="evidence" value="ECO:0007669"/>
    <property type="project" value="RHEA"/>
</dbReference>
<gene>
    <name evidence="11" type="primary">cca</name>
    <name evidence="15" type="ORF">E4U82_05585</name>
</gene>
<accession>A0A4Y9AER2</accession>
<feature type="binding site" evidence="11">
    <location>
        <position position="29"/>
    </location>
    <ligand>
        <name>ATP</name>
        <dbReference type="ChEBI" id="CHEBI:30616"/>
    </ligand>
</feature>
<evidence type="ECO:0000259" key="12">
    <source>
        <dbReference type="Pfam" id="PF01743"/>
    </source>
</evidence>
<dbReference type="PANTHER" id="PTHR46173:SF1">
    <property type="entry name" value="CCA TRNA NUCLEOTIDYLTRANSFERASE 1, MITOCHONDRIAL"/>
    <property type="match status" value="1"/>
</dbReference>
<feature type="binding site" evidence="11">
    <location>
        <position position="29"/>
    </location>
    <ligand>
        <name>CTP</name>
        <dbReference type="ChEBI" id="CHEBI:37563"/>
    </ligand>
</feature>
<evidence type="ECO:0000256" key="4">
    <source>
        <dbReference type="ARBA" id="ARBA00022695"/>
    </source>
</evidence>
<dbReference type="GO" id="GO:0001680">
    <property type="term" value="P:tRNA 3'-terminal CCA addition"/>
    <property type="evidence" value="ECO:0007669"/>
    <property type="project" value="UniProtKB-UniRule"/>
</dbReference>
<comment type="catalytic activity">
    <reaction evidence="11">
        <text>a tRNA precursor + 2 CTP + ATP = a tRNA with a 3' CCA end + 3 diphosphate</text>
        <dbReference type="Rhea" id="RHEA:14433"/>
        <dbReference type="Rhea" id="RHEA-COMP:10465"/>
        <dbReference type="Rhea" id="RHEA-COMP:10468"/>
        <dbReference type="ChEBI" id="CHEBI:30616"/>
        <dbReference type="ChEBI" id="CHEBI:33019"/>
        <dbReference type="ChEBI" id="CHEBI:37563"/>
        <dbReference type="ChEBI" id="CHEBI:74896"/>
        <dbReference type="ChEBI" id="CHEBI:83071"/>
        <dbReference type="EC" id="2.7.7.72"/>
    </reaction>
</comment>